<comment type="caution">
    <text evidence="2">The sequence shown here is derived from an EMBL/GenBank/DDBJ whole genome shotgun (WGS) entry which is preliminary data.</text>
</comment>
<dbReference type="InterPro" id="IPR000210">
    <property type="entry name" value="BTB/POZ_dom"/>
</dbReference>
<gene>
    <name evidence="2" type="ORF">TWF481_003156</name>
</gene>
<sequence>MSRSTIADFIWSWAKPSSTQPQVDLDVDIHGTDEPVEEPVNAYLHPKNFTCYETLPKDLTILAGEEEEEFKVHKRLFISKSKFFKAACTKSRFREGQERLVRLPEIDGECMSRLIRWFYDSRLDVPADIISDEGYTITLDLLNAADYLQLPIVIRILTRAVQNYIWKCNAWKKDADEAFADEQKKVDLMCRLYECGGRIDGERLNAYLRNLRGAHKMGLFMNAVKEVEDCHPGFFQDTMVAVYSTV</sequence>
<evidence type="ECO:0000313" key="3">
    <source>
        <dbReference type="Proteomes" id="UP001370758"/>
    </source>
</evidence>
<dbReference type="PANTHER" id="PTHR47843">
    <property type="entry name" value="BTB DOMAIN-CONTAINING PROTEIN-RELATED"/>
    <property type="match status" value="1"/>
</dbReference>
<dbReference type="Gene3D" id="3.30.710.10">
    <property type="entry name" value="Potassium Channel Kv1.1, Chain A"/>
    <property type="match status" value="1"/>
</dbReference>
<dbReference type="Proteomes" id="UP001370758">
    <property type="component" value="Unassembled WGS sequence"/>
</dbReference>
<name>A0AAV9VPQ0_9PEZI</name>
<dbReference type="PANTHER" id="PTHR47843:SF2">
    <property type="entry name" value="BTB DOMAIN-CONTAINING PROTEIN"/>
    <property type="match status" value="1"/>
</dbReference>
<dbReference type="SUPFAM" id="SSF54695">
    <property type="entry name" value="POZ domain"/>
    <property type="match status" value="1"/>
</dbReference>
<dbReference type="CDD" id="cd18186">
    <property type="entry name" value="BTB_POZ_ZBTB_KLHL-like"/>
    <property type="match status" value="1"/>
</dbReference>
<dbReference type="PROSITE" id="PS50097">
    <property type="entry name" value="BTB"/>
    <property type="match status" value="1"/>
</dbReference>
<dbReference type="EMBL" id="JAVHJL010000013">
    <property type="protein sequence ID" value="KAK6495128.1"/>
    <property type="molecule type" value="Genomic_DNA"/>
</dbReference>
<proteinExistence type="predicted"/>
<dbReference type="InterPro" id="IPR011333">
    <property type="entry name" value="SKP1/BTB/POZ_sf"/>
</dbReference>
<dbReference type="SMART" id="SM00225">
    <property type="entry name" value="BTB"/>
    <property type="match status" value="1"/>
</dbReference>
<dbReference type="Pfam" id="PF00651">
    <property type="entry name" value="BTB"/>
    <property type="match status" value="1"/>
</dbReference>
<dbReference type="AlphaFoldDB" id="A0AAV9VPQ0"/>
<keyword evidence="3" id="KW-1185">Reference proteome</keyword>
<feature type="domain" description="BTB" evidence="1">
    <location>
        <begin position="57"/>
        <end position="127"/>
    </location>
</feature>
<evidence type="ECO:0000313" key="2">
    <source>
        <dbReference type="EMBL" id="KAK6495128.1"/>
    </source>
</evidence>
<protein>
    <recommendedName>
        <fullName evidence="1">BTB domain-containing protein</fullName>
    </recommendedName>
</protein>
<evidence type="ECO:0000259" key="1">
    <source>
        <dbReference type="PROSITE" id="PS50097"/>
    </source>
</evidence>
<reference evidence="2 3" key="1">
    <citation type="submission" date="2023-08" db="EMBL/GenBank/DDBJ databases">
        <authorList>
            <person name="Palmer J.M."/>
        </authorList>
    </citation>
    <scope>NUCLEOTIDE SEQUENCE [LARGE SCALE GENOMIC DNA]</scope>
    <source>
        <strain evidence="2 3">TWF481</strain>
    </source>
</reference>
<accession>A0AAV9VPQ0</accession>
<organism evidence="2 3">
    <name type="scientific">Arthrobotrys musiformis</name>
    <dbReference type="NCBI Taxonomy" id="47236"/>
    <lineage>
        <taxon>Eukaryota</taxon>
        <taxon>Fungi</taxon>
        <taxon>Dikarya</taxon>
        <taxon>Ascomycota</taxon>
        <taxon>Pezizomycotina</taxon>
        <taxon>Orbiliomycetes</taxon>
        <taxon>Orbiliales</taxon>
        <taxon>Orbiliaceae</taxon>
        <taxon>Arthrobotrys</taxon>
    </lineage>
</organism>